<reference evidence="1 2" key="1">
    <citation type="submission" date="2012-01" db="EMBL/GenBank/DDBJ databases">
        <title>The Genome Sequence of Megamonas funiformis YIT 11815.</title>
        <authorList>
            <consortium name="The Broad Institute Genome Sequencing Platform"/>
            <person name="Earl A."/>
            <person name="Ward D."/>
            <person name="Feldgarden M."/>
            <person name="Gevers D."/>
            <person name="Morotomi M."/>
            <person name="Young S.K."/>
            <person name="Zeng Q."/>
            <person name="Gargeya S."/>
            <person name="Fitzgerald M."/>
            <person name="Haas B."/>
            <person name="Abouelleil A."/>
            <person name="Alvarado L."/>
            <person name="Arachchi H.M."/>
            <person name="Berlin A."/>
            <person name="Chapman S.B."/>
            <person name="Gearin G."/>
            <person name="Goldberg J."/>
            <person name="Griggs A."/>
            <person name="Gujja S."/>
            <person name="Hansen M."/>
            <person name="Heiman D."/>
            <person name="Howarth C."/>
            <person name="Larimer J."/>
            <person name="Lui A."/>
            <person name="MacDonald P.J.P."/>
            <person name="McCowen C."/>
            <person name="Montmayeur A."/>
            <person name="Murphy C."/>
            <person name="Neiman D."/>
            <person name="Pearson M."/>
            <person name="Priest M."/>
            <person name="Roberts A."/>
            <person name="Saif S."/>
            <person name="Shea T."/>
            <person name="Sisk P."/>
            <person name="Stolte C."/>
            <person name="Sykes S."/>
            <person name="Wortman J."/>
            <person name="Nusbaum C."/>
            <person name="Birren B."/>
        </authorList>
    </citation>
    <scope>NUCLEOTIDE SEQUENCE [LARGE SCALE GENOMIC DNA]</scope>
    <source>
        <strain evidence="1 2">YIT 11815</strain>
    </source>
</reference>
<dbReference type="RefSeq" id="WP_008537740.1">
    <property type="nucleotide sequence ID" value="NZ_JH601090.1"/>
</dbReference>
<dbReference type="EMBL" id="ADMB01000024">
    <property type="protein sequence ID" value="EHR38718.1"/>
    <property type="molecule type" value="Genomic_DNA"/>
</dbReference>
<comment type="caution">
    <text evidence="1">The sequence shown here is derived from an EMBL/GenBank/DDBJ whole genome shotgun (WGS) entry which is preliminary data.</text>
</comment>
<sequence>MLFYMLLFHIFKQWGYFKLEDNQKDVENIISLPLTVKNNYLTWVNKHGTLIYTNMFYTVAPDKTNFRFYTNTVGGYMWGSIGFI</sequence>
<keyword evidence="2" id="KW-1185">Reference proteome</keyword>
<evidence type="ECO:0000313" key="2">
    <source>
        <dbReference type="Proteomes" id="UP000005963"/>
    </source>
</evidence>
<protein>
    <submittedName>
        <fullName evidence="1">Uncharacterized protein</fullName>
    </submittedName>
</protein>
<proteinExistence type="predicted"/>
<accession>A0ABN0EKE3</accession>
<name>A0ABN0EKE3_9FIRM</name>
<dbReference type="Proteomes" id="UP000005963">
    <property type="component" value="Unassembled WGS sequence"/>
</dbReference>
<dbReference type="GeneID" id="62778769"/>
<gene>
    <name evidence="1" type="ORF">HMPREF9454_00523</name>
</gene>
<evidence type="ECO:0000313" key="1">
    <source>
        <dbReference type="EMBL" id="EHR38718.1"/>
    </source>
</evidence>
<organism evidence="1 2">
    <name type="scientific">Megamonas funiformis YIT 11815</name>
    <dbReference type="NCBI Taxonomy" id="742816"/>
    <lineage>
        <taxon>Bacteria</taxon>
        <taxon>Bacillati</taxon>
        <taxon>Bacillota</taxon>
        <taxon>Negativicutes</taxon>
        <taxon>Selenomonadales</taxon>
        <taxon>Selenomonadaceae</taxon>
        <taxon>Megamonas</taxon>
    </lineage>
</organism>